<dbReference type="AlphaFoldDB" id="A0A6C0AFY3"/>
<reference evidence="1" key="1">
    <citation type="journal article" date="2020" name="Nature">
        <title>Giant virus diversity and host interactions through global metagenomics.</title>
        <authorList>
            <person name="Schulz F."/>
            <person name="Roux S."/>
            <person name="Paez-Espino D."/>
            <person name="Jungbluth S."/>
            <person name="Walsh D.A."/>
            <person name="Denef V.J."/>
            <person name="McMahon K.D."/>
            <person name="Konstantinidis K.T."/>
            <person name="Eloe-Fadrosh E.A."/>
            <person name="Kyrpides N.C."/>
            <person name="Woyke T."/>
        </authorList>
    </citation>
    <scope>NUCLEOTIDE SEQUENCE</scope>
    <source>
        <strain evidence="1">GVMAG-S-1021933-23</strain>
    </source>
</reference>
<evidence type="ECO:0000313" key="1">
    <source>
        <dbReference type="EMBL" id="QHS78251.1"/>
    </source>
</evidence>
<proteinExistence type="predicted"/>
<sequence length="165" mass="19526">MLDRQIISYISQDEELYQIFQIIADFNNTDIKSFSSKGKILKTIKNIFKSHGIKQKNTDYRIKKISYDGFEMIGFSVFDREDVHKLFLLIDCIHKLSDQIMDKYKICLTALAFVWDSPSCIVFAVEDITDEQDNYEYEIDLRDKVENYLKKEVDNDEKVYGLDLF</sequence>
<dbReference type="EMBL" id="MN740595">
    <property type="protein sequence ID" value="QHS78251.1"/>
    <property type="molecule type" value="Genomic_DNA"/>
</dbReference>
<protein>
    <submittedName>
        <fullName evidence="1">Uncharacterized protein</fullName>
    </submittedName>
</protein>
<name>A0A6C0AFY3_9ZZZZ</name>
<organism evidence="1">
    <name type="scientific">viral metagenome</name>
    <dbReference type="NCBI Taxonomy" id="1070528"/>
    <lineage>
        <taxon>unclassified sequences</taxon>
        <taxon>metagenomes</taxon>
        <taxon>organismal metagenomes</taxon>
    </lineage>
</organism>
<accession>A0A6C0AFY3</accession>